<name>A5BTF8_VITVI</name>
<sequence length="435" mass="50096">MNFMSYVVEVSRGWDEPNARDMGRMTSQPKAKGEMYFLNDGIDMKVNIAAMARRLEELEMKKMQEVQTISHTPLQAMPCAICRSYEHLVEECPTIPVEREMFGDCNTYNSNWRDHPNFSWKPQPPQYKQHVQALPQASILEQAMVNLSKFVGDFVGAQESINAQLNQRIDSVESSLIKRMDEGIHVVEAQEEESSMLKEVKTVITLSGKEVDLPTCKLEHKVESETEKEKREEIKGKKKGKSIEKDDYDFDIDEEPQRIVIKEEMMKHMPPSFPQALYGKILQSKSQARDANFIWDPGKLNHRIKFFDGLTETPFGRVFRSCKTTFWHTSAICSTVPLILKLRYSCKITFGLRNDLQASKWLRNHLQASKWHSNCKIDLRNGGRCLGIKIHSQKSGVKFEELVVERSLKLDALNLNWLGVIDGPPLHGQFKKEYP</sequence>
<dbReference type="EMBL" id="AM470479">
    <property type="protein sequence ID" value="CAN70522.1"/>
    <property type="molecule type" value="Genomic_DNA"/>
</dbReference>
<dbReference type="AlphaFoldDB" id="A5BTF8"/>
<reference evidence="1" key="1">
    <citation type="journal article" date="2007" name="PLoS ONE">
        <title>The first genome sequence of an elite grapevine cultivar (Pinot noir Vitis vinifera L.): coping with a highly heterozygous genome.</title>
        <authorList>
            <person name="Velasco R."/>
            <person name="Zharkikh A."/>
            <person name="Troggio M."/>
            <person name="Cartwright D.A."/>
            <person name="Cestaro A."/>
            <person name="Pruss D."/>
            <person name="Pindo M."/>
            <person name="FitzGerald L.M."/>
            <person name="Vezzulli S."/>
            <person name="Reid J."/>
            <person name="Malacarne G."/>
            <person name="Iliev D."/>
            <person name="Coppola G."/>
            <person name="Wardell B."/>
            <person name="Micheletti D."/>
            <person name="Macalma T."/>
            <person name="Facci M."/>
            <person name="Mitchell J.T."/>
            <person name="Perazzolli M."/>
            <person name="Eldredge G."/>
            <person name="Gatto P."/>
            <person name="Oyzerski R."/>
            <person name="Moretto M."/>
            <person name="Gutin N."/>
            <person name="Stefanini M."/>
            <person name="Chen Y."/>
            <person name="Segala C."/>
            <person name="Davenport C."/>
            <person name="Dematte L."/>
            <person name="Mraz A."/>
            <person name="Battilana J."/>
            <person name="Stormo K."/>
            <person name="Costa F."/>
            <person name="Tao Q."/>
            <person name="Si-Ammour A."/>
            <person name="Harkins T."/>
            <person name="Lackey A."/>
            <person name="Perbost C."/>
            <person name="Taillon B."/>
            <person name="Stella A."/>
            <person name="Solovyev V."/>
            <person name="Fawcett J.A."/>
            <person name="Sterck L."/>
            <person name="Vandepoele K."/>
            <person name="Grando S.M."/>
            <person name="Toppo S."/>
            <person name="Moser C."/>
            <person name="Lanchbury J."/>
            <person name="Bogden R."/>
            <person name="Skolnick M."/>
            <person name="Sgaramella V."/>
            <person name="Bhatnagar S.K."/>
            <person name="Fontana P."/>
            <person name="Gutin A."/>
            <person name="Van de Peer Y."/>
            <person name="Salamini F."/>
            <person name="Viola R."/>
        </authorList>
    </citation>
    <scope>NUCLEOTIDE SEQUENCE</scope>
</reference>
<gene>
    <name evidence="1" type="ORF">VITISV_015409</name>
</gene>
<protein>
    <submittedName>
        <fullName evidence="1">Uncharacterized protein</fullName>
    </submittedName>
</protein>
<organism evidence="1">
    <name type="scientific">Vitis vinifera</name>
    <name type="common">Grape</name>
    <dbReference type="NCBI Taxonomy" id="29760"/>
    <lineage>
        <taxon>Eukaryota</taxon>
        <taxon>Viridiplantae</taxon>
        <taxon>Streptophyta</taxon>
        <taxon>Embryophyta</taxon>
        <taxon>Tracheophyta</taxon>
        <taxon>Spermatophyta</taxon>
        <taxon>Magnoliopsida</taxon>
        <taxon>eudicotyledons</taxon>
        <taxon>Gunneridae</taxon>
        <taxon>Pentapetalae</taxon>
        <taxon>rosids</taxon>
        <taxon>Vitales</taxon>
        <taxon>Vitaceae</taxon>
        <taxon>Viteae</taxon>
        <taxon>Vitis</taxon>
    </lineage>
</organism>
<evidence type="ECO:0000313" key="1">
    <source>
        <dbReference type="EMBL" id="CAN70522.1"/>
    </source>
</evidence>
<proteinExistence type="predicted"/>
<accession>A5BTF8</accession>